<dbReference type="SUPFAM" id="SSF49854">
    <property type="entry name" value="Spermadhesin, CUB domain"/>
    <property type="match status" value="2"/>
</dbReference>
<evidence type="ECO:0000313" key="5">
    <source>
        <dbReference type="EMBL" id="VEL32553.1"/>
    </source>
</evidence>
<dbReference type="PANTHER" id="PTHR24251">
    <property type="entry name" value="OVOCHYMASE-RELATED"/>
    <property type="match status" value="1"/>
</dbReference>
<keyword evidence="6" id="KW-1185">Reference proteome</keyword>
<comment type="caution">
    <text evidence="5">The sequence shown here is derived from an EMBL/GenBank/DDBJ whole genome shotgun (WGS) entry which is preliminary data.</text>
</comment>
<evidence type="ECO:0000313" key="6">
    <source>
        <dbReference type="Proteomes" id="UP000784294"/>
    </source>
</evidence>
<evidence type="ECO:0000256" key="3">
    <source>
        <dbReference type="PROSITE-ProRule" id="PRU00059"/>
    </source>
</evidence>
<feature type="domain" description="CUB" evidence="4">
    <location>
        <begin position="1"/>
        <end position="66"/>
    </location>
</feature>
<evidence type="ECO:0000256" key="1">
    <source>
        <dbReference type="ARBA" id="ARBA00022737"/>
    </source>
</evidence>
<keyword evidence="2" id="KW-1015">Disulfide bond</keyword>
<comment type="caution">
    <text evidence="3">Lacks conserved residue(s) required for the propagation of feature annotation.</text>
</comment>
<dbReference type="AlphaFoldDB" id="A0A448XAU5"/>
<organism evidence="5 6">
    <name type="scientific">Protopolystoma xenopodis</name>
    <dbReference type="NCBI Taxonomy" id="117903"/>
    <lineage>
        <taxon>Eukaryota</taxon>
        <taxon>Metazoa</taxon>
        <taxon>Spiralia</taxon>
        <taxon>Lophotrochozoa</taxon>
        <taxon>Platyhelminthes</taxon>
        <taxon>Monogenea</taxon>
        <taxon>Polyopisthocotylea</taxon>
        <taxon>Polystomatidea</taxon>
        <taxon>Polystomatidae</taxon>
        <taxon>Protopolystoma</taxon>
    </lineage>
</organism>
<dbReference type="InterPro" id="IPR000859">
    <property type="entry name" value="CUB_dom"/>
</dbReference>
<proteinExistence type="predicted"/>
<gene>
    <name evidence="5" type="ORF">PXEA_LOCUS25993</name>
</gene>
<accession>A0A448XAU5</accession>
<dbReference type="OrthoDB" id="6154841at2759"/>
<reference evidence="5" key="1">
    <citation type="submission" date="2018-11" db="EMBL/GenBank/DDBJ databases">
        <authorList>
            <consortium name="Pathogen Informatics"/>
        </authorList>
    </citation>
    <scope>NUCLEOTIDE SEQUENCE</scope>
</reference>
<dbReference type="Proteomes" id="UP000784294">
    <property type="component" value="Unassembled WGS sequence"/>
</dbReference>
<dbReference type="InterPro" id="IPR035914">
    <property type="entry name" value="Sperma_CUB_dom_sf"/>
</dbReference>
<dbReference type="Gene3D" id="2.60.120.290">
    <property type="entry name" value="Spermadhesin, CUB domain"/>
    <property type="match status" value="2"/>
</dbReference>
<dbReference type="PANTHER" id="PTHR24251:SF50">
    <property type="entry name" value="ATTRACTIN-LIKE 1A"/>
    <property type="match status" value="1"/>
</dbReference>
<feature type="domain" description="CUB" evidence="4">
    <location>
        <begin position="70"/>
        <end position="170"/>
    </location>
</feature>
<name>A0A448XAU5_9PLAT</name>
<dbReference type="EMBL" id="CAAALY010244334">
    <property type="protein sequence ID" value="VEL32553.1"/>
    <property type="molecule type" value="Genomic_DNA"/>
</dbReference>
<evidence type="ECO:0000256" key="2">
    <source>
        <dbReference type="ARBA" id="ARBA00023157"/>
    </source>
</evidence>
<dbReference type="PROSITE" id="PS01180">
    <property type="entry name" value="CUB"/>
    <property type="match status" value="2"/>
</dbReference>
<keyword evidence="1" id="KW-0677">Repeat</keyword>
<evidence type="ECO:0000259" key="4">
    <source>
        <dbReference type="PROSITE" id="PS01180"/>
    </source>
</evidence>
<protein>
    <recommendedName>
        <fullName evidence="4">CUB domain-containing protein</fullName>
    </recommendedName>
</protein>
<sequence length="170" mass="19041">MGITYEMASNSVDHLAILEGQPGSYFCGSYLLPSFVTNITHPVLALVFRTDESVQRKGYDMTYVSTHEDCGGELWYQTSGVLSTPVLNDPEKSCVWRLTPPPRMVVSWRIEEINLREIGSDEEMCNATTGFLRITEQSIGQELDSMVEEEVAKVCGSLWSTSSEHDFMVT</sequence>